<dbReference type="AlphaFoldDB" id="A0A917UJ91"/>
<keyword evidence="6" id="KW-1185">Reference proteome</keyword>
<evidence type="ECO:0000256" key="1">
    <source>
        <dbReference type="ARBA" id="ARBA00023015"/>
    </source>
</evidence>
<comment type="caution">
    <text evidence="5">The sequence shown here is derived from an EMBL/GenBank/DDBJ whole genome shotgun (WGS) entry which is preliminary data.</text>
</comment>
<evidence type="ECO:0000259" key="4">
    <source>
        <dbReference type="PROSITE" id="PS50043"/>
    </source>
</evidence>
<protein>
    <submittedName>
        <fullName evidence="5">Helix-turn-helix transcriptional regulator</fullName>
    </submittedName>
</protein>
<accession>A0A917UJ91</accession>
<dbReference type="InterPro" id="IPR016032">
    <property type="entry name" value="Sig_transdc_resp-reg_C-effctor"/>
</dbReference>
<keyword evidence="3" id="KW-0804">Transcription</keyword>
<dbReference type="PROSITE" id="PS50043">
    <property type="entry name" value="HTH_LUXR_2"/>
    <property type="match status" value="1"/>
</dbReference>
<dbReference type="Pfam" id="PF00196">
    <property type="entry name" value="GerE"/>
    <property type="match status" value="1"/>
</dbReference>
<sequence>MTHKEKTPAAISIVVRAADPMSLQGVELLLRRSEGTVLLPADQAARADVVLILADEVTEETMSWMEEASGASADPETRIVLVADRISRPRLAQAVRYGLVSVLPRARTGFTEILQAVLNSRAGRAQMPGELLRSLIEECALLREPTGSNPPVDFEGREVEVLRLLAEGLDTTEVAARLNYSERTIKNIIFTVTRRLNLRNRTHAVAFAMRMGAL</sequence>
<dbReference type="PRINTS" id="PR00038">
    <property type="entry name" value="HTHLUXR"/>
</dbReference>
<evidence type="ECO:0000313" key="6">
    <source>
        <dbReference type="Proteomes" id="UP000653411"/>
    </source>
</evidence>
<dbReference type="Proteomes" id="UP000653411">
    <property type="component" value="Unassembled WGS sequence"/>
</dbReference>
<dbReference type="GO" id="GO:0006355">
    <property type="term" value="P:regulation of DNA-templated transcription"/>
    <property type="evidence" value="ECO:0007669"/>
    <property type="project" value="InterPro"/>
</dbReference>
<dbReference type="GO" id="GO:0003677">
    <property type="term" value="F:DNA binding"/>
    <property type="evidence" value="ECO:0007669"/>
    <property type="project" value="UniProtKB-KW"/>
</dbReference>
<keyword evidence="1" id="KW-0805">Transcription regulation</keyword>
<dbReference type="CDD" id="cd06170">
    <property type="entry name" value="LuxR_C_like"/>
    <property type="match status" value="1"/>
</dbReference>
<dbReference type="InterPro" id="IPR000792">
    <property type="entry name" value="Tscrpt_reg_LuxR_C"/>
</dbReference>
<dbReference type="RefSeq" id="WP_189262004.1">
    <property type="nucleotide sequence ID" value="NZ_BMML01000003.1"/>
</dbReference>
<evidence type="ECO:0000256" key="3">
    <source>
        <dbReference type="ARBA" id="ARBA00023163"/>
    </source>
</evidence>
<dbReference type="PANTHER" id="PTHR44688:SF16">
    <property type="entry name" value="DNA-BINDING TRANSCRIPTIONAL ACTIVATOR DEVR_DOSR"/>
    <property type="match status" value="1"/>
</dbReference>
<evidence type="ECO:0000313" key="5">
    <source>
        <dbReference type="EMBL" id="GGM97161.1"/>
    </source>
</evidence>
<dbReference type="SUPFAM" id="SSF46894">
    <property type="entry name" value="C-terminal effector domain of the bipartite response regulators"/>
    <property type="match status" value="1"/>
</dbReference>
<feature type="domain" description="HTH luxR-type" evidence="4">
    <location>
        <begin position="147"/>
        <end position="212"/>
    </location>
</feature>
<organism evidence="5 6">
    <name type="scientific">Streptomyces fuscichromogenes</name>
    <dbReference type="NCBI Taxonomy" id="1324013"/>
    <lineage>
        <taxon>Bacteria</taxon>
        <taxon>Bacillati</taxon>
        <taxon>Actinomycetota</taxon>
        <taxon>Actinomycetes</taxon>
        <taxon>Kitasatosporales</taxon>
        <taxon>Streptomycetaceae</taxon>
        <taxon>Streptomyces</taxon>
    </lineage>
</organism>
<dbReference type="EMBL" id="BMML01000003">
    <property type="protein sequence ID" value="GGM97161.1"/>
    <property type="molecule type" value="Genomic_DNA"/>
</dbReference>
<dbReference type="SMART" id="SM00421">
    <property type="entry name" value="HTH_LUXR"/>
    <property type="match status" value="1"/>
</dbReference>
<keyword evidence="2" id="KW-0238">DNA-binding</keyword>
<evidence type="ECO:0000256" key="2">
    <source>
        <dbReference type="ARBA" id="ARBA00023125"/>
    </source>
</evidence>
<reference evidence="5" key="1">
    <citation type="journal article" date="2014" name="Int. J. Syst. Evol. Microbiol.">
        <title>Complete genome sequence of Corynebacterium casei LMG S-19264T (=DSM 44701T), isolated from a smear-ripened cheese.</title>
        <authorList>
            <consortium name="US DOE Joint Genome Institute (JGI-PGF)"/>
            <person name="Walter F."/>
            <person name="Albersmeier A."/>
            <person name="Kalinowski J."/>
            <person name="Ruckert C."/>
        </authorList>
    </citation>
    <scope>NUCLEOTIDE SEQUENCE</scope>
    <source>
        <strain evidence="5">CGMCC 4.7110</strain>
    </source>
</reference>
<dbReference type="PANTHER" id="PTHR44688">
    <property type="entry name" value="DNA-BINDING TRANSCRIPTIONAL ACTIVATOR DEVR_DOSR"/>
    <property type="match status" value="1"/>
</dbReference>
<reference evidence="5" key="2">
    <citation type="submission" date="2020-09" db="EMBL/GenBank/DDBJ databases">
        <authorList>
            <person name="Sun Q."/>
            <person name="Zhou Y."/>
        </authorList>
    </citation>
    <scope>NUCLEOTIDE SEQUENCE</scope>
    <source>
        <strain evidence="5">CGMCC 4.7110</strain>
    </source>
</reference>
<gene>
    <name evidence="5" type="ORF">GCM10011578_017360</name>
</gene>
<proteinExistence type="predicted"/>
<dbReference type="Gene3D" id="3.40.50.2300">
    <property type="match status" value="1"/>
</dbReference>
<name>A0A917UJ91_9ACTN</name>